<dbReference type="EMBL" id="CP032489">
    <property type="protein sequence ID" value="AYD49356.1"/>
    <property type="molecule type" value="Genomic_DNA"/>
</dbReference>
<accession>A0A386HUZ5</accession>
<proteinExistence type="predicted"/>
<dbReference type="PANTHER" id="PTHR43489">
    <property type="entry name" value="ISOMERASE"/>
    <property type="match status" value="1"/>
</dbReference>
<evidence type="ECO:0000313" key="3">
    <source>
        <dbReference type="EMBL" id="AYD49356.1"/>
    </source>
</evidence>
<evidence type="ECO:0000313" key="4">
    <source>
        <dbReference type="Proteomes" id="UP000266118"/>
    </source>
</evidence>
<dbReference type="InterPro" id="IPR050417">
    <property type="entry name" value="Sugar_Epim/Isomerase"/>
</dbReference>
<feature type="domain" description="Xylose isomerase-like TIM barrel" evidence="2">
    <location>
        <begin position="42"/>
        <end position="265"/>
    </location>
</feature>
<evidence type="ECO:0000256" key="1">
    <source>
        <dbReference type="ARBA" id="ARBA00023235"/>
    </source>
</evidence>
<organism evidence="3 4">
    <name type="scientific">Arachidicoccus soli</name>
    <dbReference type="NCBI Taxonomy" id="2341117"/>
    <lineage>
        <taxon>Bacteria</taxon>
        <taxon>Pseudomonadati</taxon>
        <taxon>Bacteroidota</taxon>
        <taxon>Chitinophagia</taxon>
        <taxon>Chitinophagales</taxon>
        <taxon>Chitinophagaceae</taxon>
        <taxon>Arachidicoccus</taxon>
    </lineage>
</organism>
<dbReference type="Pfam" id="PF01261">
    <property type="entry name" value="AP_endonuc_2"/>
    <property type="match status" value="1"/>
</dbReference>
<gene>
    <name evidence="3" type="ORF">D6B99_08580</name>
</gene>
<protein>
    <submittedName>
        <fullName evidence="3">Sugar phosphate isomerase/epimerase</fullName>
    </submittedName>
</protein>
<dbReference type="SUPFAM" id="SSF51658">
    <property type="entry name" value="Xylose isomerase-like"/>
    <property type="match status" value="1"/>
</dbReference>
<keyword evidence="4" id="KW-1185">Reference proteome</keyword>
<dbReference type="InterPro" id="IPR013022">
    <property type="entry name" value="Xyl_isomerase-like_TIM-brl"/>
</dbReference>
<name>A0A386HUZ5_9BACT</name>
<reference evidence="3 4" key="1">
    <citation type="submission" date="2018-09" db="EMBL/GenBank/DDBJ databases">
        <title>Arachidicoccus sp. nov., a bacterium isolated from soil.</title>
        <authorList>
            <person name="Weon H.-Y."/>
            <person name="Kwon S.-W."/>
            <person name="Lee S.A."/>
        </authorList>
    </citation>
    <scope>NUCLEOTIDE SEQUENCE [LARGE SCALE GENOMIC DNA]</scope>
    <source>
        <strain evidence="3 4">KIS59-12</strain>
    </source>
</reference>
<dbReference type="Gene3D" id="3.20.20.150">
    <property type="entry name" value="Divalent-metal-dependent TIM barrel enzymes"/>
    <property type="match status" value="1"/>
</dbReference>
<dbReference type="InterPro" id="IPR036237">
    <property type="entry name" value="Xyl_isomerase-like_sf"/>
</dbReference>
<dbReference type="GO" id="GO:0034015">
    <property type="term" value="F:L-ribulose-5-phosphate 3-epimerase activity"/>
    <property type="evidence" value="ECO:0007669"/>
    <property type="project" value="TreeGrafter"/>
</dbReference>
<sequence length="284" mass="32057">MGVFFLKKNTSFKGLFTLEKKNKYKIAVADIMILKRQKIGEFALSKALGAEGVEVDMGGLGNRESFDNKLADPTIRKQFLEEAGKQNVQICSLAMTGFYSQSFAKRATYKRNIQDCLDTAKAMDVKVVFLPLGVNSDIQKQPALRAVVVERLKVVGEMAKAANIVIGVETTLDATEELKFLKEINSPGIKSYFNFANALDAGRDLYNELMILGKDNICQIHCTDTDGYWLQNDPKMDMKKVKKTLDEMNWGGWLVIERSRDAKDPRNVKYNFTANTSYMKKIFK</sequence>
<dbReference type="OrthoDB" id="1411356at2"/>
<dbReference type="Proteomes" id="UP000266118">
    <property type="component" value="Chromosome"/>
</dbReference>
<dbReference type="PANTHER" id="PTHR43489:SF1">
    <property type="entry name" value="L-RIBULOSE-5-PHOSPHATE 3-EPIMERASE SGBU-RELATED"/>
    <property type="match status" value="1"/>
</dbReference>
<evidence type="ECO:0000259" key="2">
    <source>
        <dbReference type="Pfam" id="PF01261"/>
    </source>
</evidence>
<keyword evidence="1 3" id="KW-0413">Isomerase</keyword>
<dbReference type="GO" id="GO:0019852">
    <property type="term" value="P:L-ascorbic acid metabolic process"/>
    <property type="evidence" value="ECO:0007669"/>
    <property type="project" value="TreeGrafter"/>
</dbReference>
<dbReference type="AlphaFoldDB" id="A0A386HUZ5"/>
<dbReference type="KEGG" id="ark:D6B99_08580"/>